<organism evidence="1 2">
    <name type="scientific">Eschrichtius robustus</name>
    <name type="common">California gray whale</name>
    <name type="synonym">Eschrichtius gibbosus</name>
    <dbReference type="NCBI Taxonomy" id="9764"/>
    <lineage>
        <taxon>Eukaryota</taxon>
        <taxon>Metazoa</taxon>
        <taxon>Chordata</taxon>
        <taxon>Craniata</taxon>
        <taxon>Vertebrata</taxon>
        <taxon>Euteleostomi</taxon>
        <taxon>Mammalia</taxon>
        <taxon>Eutheria</taxon>
        <taxon>Laurasiatheria</taxon>
        <taxon>Artiodactyla</taxon>
        <taxon>Whippomorpha</taxon>
        <taxon>Cetacea</taxon>
        <taxon>Mysticeti</taxon>
        <taxon>Eschrichtiidae</taxon>
        <taxon>Eschrichtius</taxon>
    </lineage>
</organism>
<gene>
    <name evidence="1" type="ORF">J1605_014737</name>
</gene>
<evidence type="ECO:0000313" key="2">
    <source>
        <dbReference type="Proteomes" id="UP001159641"/>
    </source>
</evidence>
<dbReference type="EMBL" id="JAIQCJ010002315">
    <property type="protein sequence ID" value="KAJ8777354.1"/>
    <property type="molecule type" value="Genomic_DNA"/>
</dbReference>
<reference evidence="1 2" key="1">
    <citation type="submission" date="2022-11" db="EMBL/GenBank/DDBJ databases">
        <title>Whole genome sequence of Eschrichtius robustus ER-17-0199.</title>
        <authorList>
            <person name="Bruniche-Olsen A."/>
            <person name="Black A.N."/>
            <person name="Fields C.J."/>
            <person name="Walden K."/>
            <person name="Dewoody J.A."/>
        </authorList>
    </citation>
    <scope>NUCLEOTIDE SEQUENCE [LARGE SCALE GENOMIC DNA]</scope>
    <source>
        <strain evidence="1">ER-17-0199</strain>
        <tissue evidence="1">Blubber</tissue>
    </source>
</reference>
<keyword evidence="2" id="KW-1185">Reference proteome</keyword>
<evidence type="ECO:0000313" key="1">
    <source>
        <dbReference type="EMBL" id="KAJ8777354.1"/>
    </source>
</evidence>
<dbReference type="Proteomes" id="UP001159641">
    <property type="component" value="Unassembled WGS sequence"/>
</dbReference>
<proteinExistence type="predicted"/>
<accession>A0AB34GD09</accession>
<comment type="caution">
    <text evidence="1">The sequence shown here is derived from an EMBL/GenBank/DDBJ whole genome shotgun (WGS) entry which is preliminary data.</text>
</comment>
<sequence>MWGLHTPSSHKEPGFICTRVLLCKRWRPFQRYAFVLSEGRDPISPFLPFERFRCKLEFHACSTGKSLTALCDGPCPCLPEPKPPKLKAEKNADSSEFTHPLTAPPWPPSGLHVTSVTFWCQERPWHVKLNMSKMKLRISPEICSFFL</sequence>
<protein>
    <submittedName>
        <fullName evidence="1">Uncharacterized protein</fullName>
    </submittedName>
</protein>
<name>A0AB34GD09_ESCRO</name>
<dbReference type="AlphaFoldDB" id="A0AB34GD09"/>